<dbReference type="AlphaFoldDB" id="A0A835ZSZ3"/>
<feature type="transmembrane region" description="Helical" evidence="7">
    <location>
        <begin position="599"/>
        <end position="620"/>
    </location>
</feature>
<dbReference type="Pfam" id="PF03232">
    <property type="entry name" value="COQ7"/>
    <property type="match status" value="1"/>
</dbReference>
<dbReference type="PANTHER" id="PTHR23302">
    <property type="entry name" value="TRANSMEMBRANE CHANNEL-RELATED"/>
    <property type="match status" value="1"/>
</dbReference>
<dbReference type="EMBL" id="JAEMGP010000024">
    <property type="protein sequence ID" value="KAG5195093.1"/>
    <property type="molecule type" value="Genomic_DNA"/>
</dbReference>
<feature type="binding site" evidence="6">
    <location>
        <position position="787"/>
    </location>
    <ligand>
        <name>Fe cation</name>
        <dbReference type="ChEBI" id="CHEBI:24875"/>
        <label>2</label>
    </ligand>
</feature>
<comment type="similarity">
    <text evidence="2 7">Belongs to the TMC family.</text>
</comment>
<evidence type="ECO:0000256" key="6">
    <source>
        <dbReference type="HAMAP-Rule" id="MF_03194"/>
    </source>
</evidence>
<feature type="domain" description="TMC" evidence="8">
    <location>
        <begin position="486"/>
        <end position="597"/>
    </location>
</feature>
<accession>A0A835ZSZ3</accession>
<feature type="binding site" evidence="6">
    <location>
        <position position="790"/>
    </location>
    <ligand>
        <name>Fe cation</name>
        <dbReference type="ChEBI" id="CHEBI:24875"/>
        <label>1</label>
    </ligand>
</feature>
<comment type="pathway">
    <text evidence="6">Cofactor biosynthesis; ubiquinone biosynthesis.</text>
</comment>
<evidence type="ECO:0000256" key="5">
    <source>
        <dbReference type="ARBA" id="ARBA00023136"/>
    </source>
</evidence>
<keyword evidence="3 7" id="KW-0812">Transmembrane</keyword>
<comment type="cofactor">
    <cofactor evidence="6">
        <name>Fe cation</name>
        <dbReference type="ChEBI" id="CHEBI:24875"/>
    </cofactor>
    <text evidence="6">Binds 2 iron ions per subunit.</text>
</comment>
<organism evidence="9 10">
    <name type="scientific">Ovis aries</name>
    <name type="common">Sheep</name>
    <dbReference type="NCBI Taxonomy" id="9940"/>
    <lineage>
        <taxon>Eukaryota</taxon>
        <taxon>Metazoa</taxon>
        <taxon>Chordata</taxon>
        <taxon>Craniata</taxon>
        <taxon>Vertebrata</taxon>
        <taxon>Euteleostomi</taxon>
        <taxon>Mammalia</taxon>
        <taxon>Eutheria</taxon>
        <taxon>Laurasiatheria</taxon>
        <taxon>Artiodactyla</taxon>
        <taxon>Ruminantia</taxon>
        <taxon>Pecora</taxon>
        <taxon>Bovidae</taxon>
        <taxon>Caprinae</taxon>
        <taxon>Ovis</taxon>
    </lineage>
</organism>
<evidence type="ECO:0000259" key="8">
    <source>
        <dbReference type="Pfam" id="PF07810"/>
    </source>
</evidence>
<evidence type="ECO:0000313" key="10">
    <source>
        <dbReference type="Proteomes" id="UP000664991"/>
    </source>
</evidence>
<comment type="catalytic activity">
    <reaction evidence="6">
        <text>a 5-methoxy-2-methyl-3-(all-trans-polyprenyl)benzene-1,4-diol + AH2 + O2 = a 3-demethylubiquinol + A + H2O</text>
        <dbReference type="Rhea" id="RHEA:50908"/>
        <dbReference type="Rhea" id="RHEA-COMP:10859"/>
        <dbReference type="Rhea" id="RHEA-COMP:10914"/>
        <dbReference type="ChEBI" id="CHEBI:13193"/>
        <dbReference type="ChEBI" id="CHEBI:15377"/>
        <dbReference type="ChEBI" id="CHEBI:15379"/>
        <dbReference type="ChEBI" id="CHEBI:17499"/>
        <dbReference type="ChEBI" id="CHEBI:84167"/>
        <dbReference type="ChEBI" id="CHEBI:84422"/>
        <dbReference type="EC" id="1.14.99.60"/>
    </reaction>
</comment>
<keyword evidence="6" id="KW-0408">Iron</keyword>
<dbReference type="InterPro" id="IPR011566">
    <property type="entry name" value="Ubq_synth_Coq7"/>
</dbReference>
<feature type="transmembrane region" description="Helical" evidence="7">
    <location>
        <begin position="405"/>
        <end position="431"/>
    </location>
</feature>
<keyword evidence="6" id="KW-0479">Metal-binding</keyword>
<dbReference type="PANTHER" id="PTHR23302:SF42">
    <property type="entry name" value="TRANSMEMBRANE CHANNEL-LIKE PROTEIN 7"/>
    <property type="match status" value="1"/>
</dbReference>
<feature type="binding site" evidence="6">
    <location>
        <position position="839"/>
    </location>
    <ligand>
        <name>Fe cation</name>
        <dbReference type="ChEBI" id="CHEBI:24875"/>
        <label>2</label>
    </ligand>
</feature>
<feature type="binding site" evidence="6">
    <location>
        <position position="875"/>
    </location>
    <ligand>
        <name>Fe cation</name>
        <dbReference type="ChEBI" id="CHEBI:24875"/>
        <label>1</label>
    </ligand>
</feature>
<dbReference type="InterPro" id="IPR009078">
    <property type="entry name" value="Ferritin-like_SF"/>
</dbReference>
<dbReference type="SUPFAM" id="SSF47240">
    <property type="entry name" value="Ferritin-like"/>
    <property type="match status" value="1"/>
</dbReference>
<keyword evidence="6" id="KW-0503">Monooxygenase</keyword>
<dbReference type="CDD" id="cd01042">
    <property type="entry name" value="DMQH"/>
    <property type="match status" value="1"/>
</dbReference>
<dbReference type="GO" id="GO:0046872">
    <property type="term" value="F:metal ion binding"/>
    <property type="evidence" value="ECO:0007669"/>
    <property type="project" value="UniProtKB-KW"/>
</dbReference>
<feature type="binding site" evidence="6">
    <location>
        <position position="878"/>
    </location>
    <ligand>
        <name>Fe cation</name>
        <dbReference type="ChEBI" id="CHEBI:24875"/>
        <label>2</label>
    </ligand>
</feature>
<comment type="function">
    <text evidence="6">Catalyzes the hydroxylation of 2-polyprenyl-3-methyl-6-methoxy-1,4-benzoquinol (DMQH2) during ubiquinone biosynthesis. Has also a structural role in the COQ enzyme complex, stabilizing other COQ polypeptides. Involved in lifespan determination in a ubiquinone-independent manner.</text>
</comment>
<dbReference type="InterPro" id="IPR012496">
    <property type="entry name" value="TMC_dom"/>
</dbReference>
<dbReference type="GO" id="GO:0016709">
    <property type="term" value="F:oxidoreductase activity, acting on paired donors, with incorporation or reduction of molecular oxygen, NAD(P)H as one donor, and incorporation of one atom of oxygen"/>
    <property type="evidence" value="ECO:0007669"/>
    <property type="project" value="UniProtKB-UniRule"/>
</dbReference>
<comment type="subunit">
    <text evidence="6">Component of a multi-subunit COQ enzyme complex, composed of at least COQ3, COQ4, COQ5, COQ6, COQ7 and COQ9. Interacts with ADCK4 and COQ6. Interacts with COQ9.</text>
</comment>
<dbReference type="Pfam" id="PF07810">
    <property type="entry name" value="TMC"/>
    <property type="match status" value="1"/>
</dbReference>
<comment type="subcellular location">
    <subcellularLocation>
        <location evidence="1 7">Membrane</location>
        <topology evidence="1 7">Multi-pass membrane protein</topology>
    </subcellularLocation>
    <subcellularLocation>
        <location evidence="6">Mitochondrion inner membrane</location>
        <topology evidence="6">Peripheral membrane protein</topology>
        <orientation evidence="6">Matrix side</orientation>
    </subcellularLocation>
</comment>
<feature type="transmembrane region" description="Helical" evidence="7">
    <location>
        <begin position="667"/>
        <end position="688"/>
    </location>
</feature>
<dbReference type="UniPathway" id="UPA00232"/>
<dbReference type="EC" id="1.14.99.60" evidence="6"/>
<proteinExistence type="inferred from homology"/>
<evidence type="ECO:0000256" key="4">
    <source>
        <dbReference type="ARBA" id="ARBA00022989"/>
    </source>
</evidence>
<evidence type="ECO:0000256" key="7">
    <source>
        <dbReference type="RuleBase" id="RU310713"/>
    </source>
</evidence>
<dbReference type="GO" id="GO:0031314">
    <property type="term" value="C:extrinsic component of mitochondrial inner membrane"/>
    <property type="evidence" value="ECO:0007669"/>
    <property type="project" value="UniProtKB-UniRule"/>
</dbReference>
<keyword evidence="5 6" id="KW-0472">Membrane</keyword>
<keyword evidence="6" id="KW-0560">Oxidoreductase</keyword>
<feature type="transmembrane region" description="Helical" evidence="7">
    <location>
        <begin position="266"/>
        <end position="284"/>
    </location>
</feature>
<dbReference type="GO" id="GO:0008381">
    <property type="term" value="F:mechanosensitive monoatomic ion channel activity"/>
    <property type="evidence" value="ECO:0007669"/>
    <property type="project" value="TreeGrafter"/>
</dbReference>
<feature type="transmembrane region" description="Helical" evidence="7">
    <location>
        <begin position="555"/>
        <end position="578"/>
    </location>
</feature>
<evidence type="ECO:0000256" key="2">
    <source>
        <dbReference type="ARBA" id="ARBA00006510"/>
    </source>
</evidence>
<comment type="caution">
    <text evidence="9">The sequence shown here is derived from an EMBL/GenBank/DDBJ whole genome shotgun (WGS) entry which is preliminary data.</text>
</comment>
<feature type="binding site" evidence="6">
    <location>
        <position position="787"/>
    </location>
    <ligand>
        <name>Fe cation</name>
        <dbReference type="ChEBI" id="CHEBI:24875"/>
        <label>1</label>
    </ligand>
</feature>
<sequence>MSESSISALPPGRPSRQPFIHQESLSLDSSCFSSPPVNFLQELPSYRSIARKRTTILSRDKQSGTLLKPTDSYNFQLEGEITEDLDNQSIRKYALNISEKRRLRDIQETQMKYLSEWDQWKRYSSKSWKRFIEKAREMTTHLELWREDIRSIEGKFGTGIQSYFSFLRFLVLLNLVIFLIIFLVVLLPVLLTRYKITNSSFILIPSQDVDIQCTVYPISSSGLIYFYSYIIDLLSGTGFLEDTYLFYGHYTIDGVKFQNFTYDLPLAYLLSTIAYLALSLVWIVKRSVEGFKINLIRSEEHFQSYCNKIFAGWDFCITNRSMADLKHSSLRYELRADLEEERIRQKIAERTSEETIRIYSLRLFLNCIVLAVLAACFYAIYKATIFSQEHMKKEIDKMVFGENLLILYLPSIVITLANFITPIIFAKIIHYEDYSPGFEIRLTILRCVFMRLATICVLVFTLGSKITSCDNYLCELCGYNQKLYPCWETQVGQEMYKLMIFDLIIILAVTLFVDFPRKILVTYCSSWKLFQCWGEQEFAIPDNVLGIVYGQTICWIGAFFSPLLPAIATLKFIIIFYVKEISLLYTCRPSPRQFRASNSNFFFLLVLLIGLCLAIIPLTISMARIPSSKACGPFTNFNTTWEVVPKTVSTFPNSLQTLVYGITSEAFAVPFFMIICLIMFYFIALAGAHKRVVVQLREQLNLASVRLGDDAISRQYCDVMAAYGRRISVRFCSSGMTLDNINREAVDRIIRVDHAGEYGANRIYAGQMAVLGRTSVGPVIQKMWDQEKDHLKKFNELMVAFRVRPTILMPFWNVVGFALGAGTALLGKEGAMACTVAVEESIAHHYNNQIRTLMEKEPEKYEELLQVIRKFRDEELEHHDIGLEHDAELAPAYTVLKSIIQAGCRVAIYLSERL</sequence>
<dbReference type="GO" id="GO:0005886">
    <property type="term" value="C:plasma membrane"/>
    <property type="evidence" value="ECO:0007669"/>
    <property type="project" value="InterPro"/>
</dbReference>
<feature type="binding site" evidence="6">
    <location>
        <position position="757"/>
    </location>
    <ligand>
        <name>Fe cation</name>
        <dbReference type="ChEBI" id="CHEBI:24875"/>
        <label>1</label>
    </ligand>
</feature>
<keyword evidence="6" id="KW-0496">Mitochondrion</keyword>
<feature type="binding site" evidence="6">
    <location>
        <position position="875"/>
    </location>
    <ligand>
        <name>Fe cation</name>
        <dbReference type="ChEBI" id="CHEBI:24875"/>
        <label>2</label>
    </ligand>
</feature>
<name>A0A835ZSZ3_SHEEP</name>
<feature type="transmembrane region" description="Helical" evidence="7">
    <location>
        <begin position="363"/>
        <end position="384"/>
    </location>
</feature>
<dbReference type="InterPro" id="IPR038900">
    <property type="entry name" value="TMC"/>
</dbReference>
<keyword evidence="6" id="KW-0831">Ubiquinone biosynthesis</keyword>
<comment type="similarity">
    <text evidence="6">Belongs to the COQ7 family.</text>
</comment>
<keyword evidence="6" id="KW-0999">Mitochondrion inner membrane</keyword>
<evidence type="ECO:0000256" key="1">
    <source>
        <dbReference type="ARBA" id="ARBA00004141"/>
    </source>
</evidence>
<evidence type="ECO:0000256" key="3">
    <source>
        <dbReference type="ARBA" id="ARBA00022692"/>
    </source>
</evidence>
<dbReference type="HAMAP" id="MF_01658">
    <property type="entry name" value="COQ7"/>
    <property type="match status" value="1"/>
</dbReference>
<gene>
    <name evidence="6" type="primary">COQ7</name>
    <name evidence="9" type="ORF">JEQ12_012382</name>
</gene>
<dbReference type="Proteomes" id="UP000664991">
    <property type="component" value="Unassembled WGS sequence"/>
</dbReference>
<feature type="transmembrane region" description="Helical" evidence="7">
    <location>
        <begin position="166"/>
        <end position="191"/>
    </location>
</feature>
<reference evidence="9 10" key="1">
    <citation type="submission" date="2020-12" db="EMBL/GenBank/DDBJ databases">
        <title>De novo assembly of Tibetan sheep genome.</title>
        <authorList>
            <person name="Li X."/>
        </authorList>
    </citation>
    <scope>NUCLEOTIDE SEQUENCE [LARGE SCALE GENOMIC DNA]</scope>
    <source>
        <tissue evidence="9">Heart</tissue>
    </source>
</reference>
<feature type="transmembrane region" description="Helical" evidence="7">
    <location>
        <begin position="443"/>
        <end position="463"/>
    </location>
</feature>
<protein>
    <recommendedName>
        <fullName evidence="6">5-demethoxyubiquinone hydroxylase, mitochondrial</fullName>
        <shortName evidence="6">DMQ hydroxylase</shortName>
        <ecNumber evidence="6">1.14.99.60</ecNumber>
    </recommendedName>
    <alternativeName>
        <fullName evidence="6">Timing protein clk-1 homolog</fullName>
    </alternativeName>
    <alternativeName>
        <fullName evidence="6">Ubiquinone biosynthesis monooxygenase COQ7</fullName>
    </alternativeName>
</protein>
<dbReference type="GO" id="GO:0008682">
    <property type="term" value="F:3-demethoxyubiquinol 3-hydroxylase activity"/>
    <property type="evidence" value="ECO:0007669"/>
    <property type="project" value="UniProtKB-EC"/>
</dbReference>
<evidence type="ECO:0000313" key="9">
    <source>
        <dbReference type="EMBL" id="KAG5195093.1"/>
    </source>
</evidence>
<keyword evidence="4 7" id="KW-1133">Transmembrane helix</keyword>
<dbReference type="GO" id="GO:0006744">
    <property type="term" value="P:ubiquinone biosynthetic process"/>
    <property type="evidence" value="ECO:0007669"/>
    <property type="project" value="UniProtKB-UniRule"/>
</dbReference>